<dbReference type="FunFam" id="3.90.230.10:FF:000012">
    <property type="entry name" value="ERBB-3 BINDING PROTEIN 1"/>
    <property type="match status" value="1"/>
</dbReference>
<dbReference type="Pfam" id="PF00557">
    <property type="entry name" value="Peptidase_M24"/>
    <property type="match status" value="1"/>
</dbReference>
<keyword evidence="4" id="KW-0694">RNA-binding</keyword>
<feature type="domain" description="Peptidase M24" evidence="10">
    <location>
        <begin position="171"/>
        <end position="373"/>
    </location>
</feature>
<evidence type="ECO:0000256" key="5">
    <source>
        <dbReference type="ARBA" id="ARBA00023242"/>
    </source>
</evidence>
<dbReference type="EMBL" id="CP097507">
    <property type="protein sequence ID" value="URE05005.1"/>
    <property type="molecule type" value="Genomic_DNA"/>
</dbReference>
<dbReference type="GO" id="GO:0009734">
    <property type="term" value="P:auxin-activated signaling pathway"/>
    <property type="evidence" value="ECO:0007669"/>
    <property type="project" value="UniProtKB-ARBA"/>
</dbReference>
<organism evidence="11 12">
    <name type="scientific">Musa troglodytarum</name>
    <name type="common">fe'i banana</name>
    <dbReference type="NCBI Taxonomy" id="320322"/>
    <lineage>
        <taxon>Eukaryota</taxon>
        <taxon>Viridiplantae</taxon>
        <taxon>Streptophyta</taxon>
        <taxon>Embryophyta</taxon>
        <taxon>Tracheophyta</taxon>
        <taxon>Spermatophyta</taxon>
        <taxon>Magnoliopsida</taxon>
        <taxon>Liliopsida</taxon>
        <taxon>Zingiberales</taxon>
        <taxon>Musaceae</taxon>
        <taxon>Musa</taxon>
    </lineage>
</organism>
<reference evidence="11" key="1">
    <citation type="submission" date="2022-05" db="EMBL/GenBank/DDBJ databases">
        <title>The Musa troglodytarum L. genome provides insights into the mechanism of non-climacteric behaviour and enrichment of carotenoids.</title>
        <authorList>
            <person name="Wang J."/>
        </authorList>
    </citation>
    <scope>NUCLEOTIDE SEQUENCE</scope>
    <source>
        <tissue evidence="11">Leaf</tissue>
    </source>
</reference>
<evidence type="ECO:0000256" key="9">
    <source>
        <dbReference type="SAM" id="MobiDB-lite"/>
    </source>
</evidence>
<dbReference type="InterPro" id="IPR047113">
    <property type="entry name" value="PA2G4/ARX1"/>
</dbReference>
<dbReference type="InterPro" id="IPR036388">
    <property type="entry name" value="WH-like_DNA-bd_sf"/>
</dbReference>
<dbReference type="AlphaFoldDB" id="A0A9E7FZ04"/>
<dbReference type="GO" id="GO:1990904">
    <property type="term" value="C:ribonucleoprotein complex"/>
    <property type="evidence" value="ECO:0007669"/>
    <property type="project" value="UniProtKB-KW"/>
</dbReference>
<dbReference type="NCBIfam" id="TIGR00495">
    <property type="entry name" value="crvDNA_42K"/>
    <property type="match status" value="1"/>
</dbReference>
<gene>
    <name evidence="11" type="ORF">MUK42_03725</name>
</gene>
<dbReference type="InterPro" id="IPR001714">
    <property type="entry name" value="Pept_M24_MAP"/>
</dbReference>
<evidence type="ECO:0000256" key="6">
    <source>
        <dbReference type="ARBA" id="ARBA00023274"/>
    </source>
</evidence>
<dbReference type="PRINTS" id="PR00599">
    <property type="entry name" value="MAPEPTIDASE"/>
</dbReference>
<dbReference type="Gene3D" id="1.10.10.10">
    <property type="entry name" value="Winged helix-like DNA-binding domain superfamily/Winged helix DNA-binding domain"/>
    <property type="match status" value="1"/>
</dbReference>
<comment type="similarity">
    <text evidence="2">Belongs to the peptidase M24 family.</text>
</comment>
<evidence type="ECO:0000313" key="11">
    <source>
        <dbReference type="EMBL" id="URE05005.1"/>
    </source>
</evidence>
<protein>
    <recommendedName>
        <fullName evidence="8">ERBB-3 BINDING PROTEIN 1</fullName>
    </recommendedName>
</protein>
<dbReference type="InterPro" id="IPR004545">
    <property type="entry name" value="PA2G4"/>
</dbReference>
<evidence type="ECO:0000259" key="10">
    <source>
        <dbReference type="Pfam" id="PF00557"/>
    </source>
</evidence>
<dbReference type="InterPro" id="IPR000994">
    <property type="entry name" value="Pept_M24"/>
</dbReference>
<dbReference type="GO" id="GO:0005634">
    <property type="term" value="C:nucleus"/>
    <property type="evidence" value="ECO:0007669"/>
    <property type="project" value="UniProtKB-SubCell"/>
</dbReference>
<dbReference type="GO" id="GO:0003723">
    <property type="term" value="F:RNA binding"/>
    <property type="evidence" value="ECO:0007669"/>
    <property type="project" value="UniProtKB-KW"/>
</dbReference>
<comment type="function">
    <text evidence="7">Binds RNA. Associates with 28S, 18S and 5.8S mature rRNAs, several rRNA precursors and probably U3 small nucleolar RNA. May be involved in regulation of intermediate and late steps of rRNA processing. May be involved in ribosome assembly. Required for expression of cell cycle genes such as CYCD3-1, RNR2A and CDKB1-1. Promotes, in a dose- and auxin-dependent manner, organ growth by stimulating both cell proliferation and expansion, via the regulation of RBR1 levels.</text>
</comment>
<evidence type="ECO:0000256" key="7">
    <source>
        <dbReference type="ARBA" id="ARBA00055717"/>
    </source>
</evidence>
<evidence type="ECO:0000313" key="12">
    <source>
        <dbReference type="Proteomes" id="UP001055439"/>
    </source>
</evidence>
<dbReference type="SUPFAM" id="SSF55920">
    <property type="entry name" value="Creatinase/aminopeptidase"/>
    <property type="match status" value="1"/>
</dbReference>
<sequence length="553" mass="60094">MSTARPKAGGILLFSLGGGWGRAARASAAGLGPTASGAQKPRGVVPGTGWAGCRLMEGIDTRLYDVVCISTAPGSYLLLARCTGVDADGQAVHCQTVADGGVRDTSEPWRFRVSDDKLVMATGAEASTFGVHGVKEHAIFLRQGVGFREMSDDEAREEKELDLTSPDVVTKYKSAAEIVNKALQSVISKCKPKAKIVDLCEQGDAFIREQAGNIYKNVKKKIERGVAFPTCISVNNTVCHFSPLASDDTVVEENDIVKIDMGCHIDGFIAVVGHTHVIQEGPVTGRAADVIAAANTAAEVALRLVRPGKKNKDVTEAIQKVAAAYDCKIVEGVLSHQLKQFVIDGNKVIISVTNPETRVDEFEFEENEVYAIDVVTSTGEGKPKLLDEKQTTIYKRAVDKNYHLKMKSSRFIFSEISQKFPIMPFSARALEEKRARLGLVECMNHDLLQPYPVLHEKPEFSFLLFFFYRRPGHIKFTVLLMPNGSDRITSHPLQQLLPSKTIDDNAEIKAWLALGTKTKKKGGGKKKKGKKGDAQDDAAESETKDGASNSTAA</sequence>
<name>A0A9E7FZ04_9LILI</name>
<dbReference type="SUPFAM" id="SSF46785">
    <property type="entry name" value="Winged helix' DNA-binding domain"/>
    <property type="match status" value="1"/>
</dbReference>
<keyword evidence="5" id="KW-0539">Nucleus</keyword>
<feature type="compositionally biased region" description="Basic residues" evidence="9">
    <location>
        <begin position="518"/>
        <end position="530"/>
    </location>
</feature>
<dbReference type="Gene3D" id="3.90.230.10">
    <property type="entry name" value="Creatinase/methionine aminopeptidase superfamily"/>
    <property type="match status" value="1"/>
</dbReference>
<evidence type="ECO:0000256" key="8">
    <source>
        <dbReference type="ARBA" id="ARBA00073371"/>
    </source>
</evidence>
<dbReference type="PANTHER" id="PTHR10804">
    <property type="entry name" value="PROTEASE FAMILY M24 METHIONYL AMINOPEPTIDASE, AMINOPEPTIDASE P"/>
    <property type="match status" value="1"/>
</dbReference>
<proteinExistence type="inferred from homology"/>
<comment type="subcellular location">
    <subcellularLocation>
        <location evidence="1">Nucleus</location>
    </subcellularLocation>
</comment>
<accession>A0A9E7FZ04</accession>
<dbReference type="PANTHER" id="PTHR10804:SF11">
    <property type="entry name" value="PROLIFERATION-ASSOCIATED PROTEIN 2G4"/>
    <property type="match status" value="1"/>
</dbReference>
<dbReference type="InterPro" id="IPR036005">
    <property type="entry name" value="Creatinase/aminopeptidase-like"/>
</dbReference>
<evidence type="ECO:0000256" key="2">
    <source>
        <dbReference type="ARBA" id="ARBA00007319"/>
    </source>
</evidence>
<keyword evidence="12" id="KW-1185">Reference proteome</keyword>
<dbReference type="CDD" id="cd01089">
    <property type="entry name" value="PA2G4-like"/>
    <property type="match status" value="1"/>
</dbReference>
<dbReference type="GO" id="GO:0051302">
    <property type="term" value="P:regulation of cell division"/>
    <property type="evidence" value="ECO:0007669"/>
    <property type="project" value="UniProtKB-ARBA"/>
</dbReference>
<evidence type="ECO:0000256" key="3">
    <source>
        <dbReference type="ARBA" id="ARBA00022473"/>
    </source>
</evidence>
<keyword evidence="6" id="KW-0687">Ribonucleoprotein</keyword>
<dbReference type="FunFam" id="1.10.10.10:FF:000029">
    <property type="entry name" value="Proliferation-associated 2G4, a"/>
    <property type="match status" value="1"/>
</dbReference>
<dbReference type="OrthoDB" id="5876363at2759"/>
<feature type="region of interest" description="Disordered" evidence="9">
    <location>
        <begin position="518"/>
        <end position="553"/>
    </location>
</feature>
<evidence type="ECO:0000256" key="1">
    <source>
        <dbReference type="ARBA" id="ARBA00004123"/>
    </source>
</evidence>
<evidence type="ECO:0000256" key="4">
    <source>
        <dbReference type="ARBA" id="ARBA00022884"/>
    </source>
</evidence>
<keyword evidence="3" id="KW-0217">Developmental protein</keyword>
<dbReference type="InterPro" id="IPR036390">
    <property type="entry name" value="WH_DNA-bd_sf"/>
</dbReference>
<dbReference type="GO" id="GO:0001558">
    <property type="term" value="P:regulation of cell growth"/>
    <property type="evidence" value="ECO:0007669"/>
    <property type="project" value="UniProtKB-ARBA"/>
</dbReference>
<dbReference type="Gene3D" id="3.50.50.100">
    <property type="match status" value="1"/>
</dbReference>
<dbReference type="Proteomes" id="UP001055439">
    <property type="component" value="Chromosome 5"/>
</dbReference>